<evidence type="ECO:0000313" key="2">
    <source>
        <dbReference type="Proteomes" id="UP001054945"/>
    </source>
</evidence>
<reference evidence="1 2" key="1">
    <citation type="submission" date="2021-06" db="EMBL/GenBank/DDBJ databases">
        <title>Caerostris extrusa draft genome.</title>
        <authorList>
            <person name="Kono N."/>
            <person name="Arakawa K."/>
        </authorList>
    </citation>
    <scope>NUCLEOTIDE SEQUENCE [LARGE SCALE GENOMIC DNA]</scope>
</reference>
<sequence>MCHNTSSGLILTEAISNRPDITHIIFILRTSSIVYANAPSSINADQACVNTARRTRSLFTVPPQLIHRSVIIHPSD</sequence>
<name>A0AAV4MVF8_CAEEX</name>
<organism evidence="1 2">
    <name type="scientific">Caerostris extrusa</name>
    <name type="common">Bark spider</name>
    <name type="synonym">Caerostris bankana</name>
    <dbReference type="NCBI Taxonomy" id="172846"/>
    <lineage>
        <taxon>Eukaryota</taxon>
        <taxon>Metazoa</taxon>
        <taxon>Ecdysozoa</taxon>
        <taxon>Arthropoda</taxon>
        <taxon>Chelicerata</taxon>
        <taxon>Arachnida</taxon>
        <taxon>Araneae</taxon>
        <taxon>Araneomorphae</taxon>
        <taxon>Entelegynae</taxon>
        <taxon>Araneoidea</taxon>
        <taxon>Araneidae</taxon>
        <taxon>Caerostris</taxon>
    </lineage>
</organism>
<gene>
    <name evidence="1" type="ORF">CEXT_499721</name>
</gene>
<keyword evidence="2" id="KW-1185">Reference proteome</keyword>
<comment type="caution">
    <text evidence="1">The sequence shown here is derived from an EMBL/GenBank/DDBJ whole genome shotgun (WGS) entry which is preliminary data.</text>
</comment>
<proteinExistence type="predicted"/>
<protein>
    <submittedName>
        <fullName evidence="1">Uncharacterized protein</fullName>
    </submittedName>
</protein>
<dbReference type="Proteomes" id="UP001054945">
    <property type="component" value="Unassembled WGS sequence"/>
</dbReference>
<accession>A0AAV4MVF8</accession>
<dbReference type="EMBL" id="BPLR01020245">
    <property type="protein sequence ID" value="GIX76298.1"/>
    <property type="molecule type" value="Genomic_DNA"/>
</dbReference>
<dbReference type="AlphaFoldDB" id="A0AAV4MVF8"/>
<evidence type="ECO:0000313" key="1">
    <source>
        <dbReference type="EMBL" id="GIX76298.1"/>
    </source>
</evidence>